<evidence type="ECO:0000259" key="4">
    <source>
        <dbReference type="PROSITE" id="PS01124"/>
    </source>
</evidence>
<dbReference type="Proteomes" id="UP000291485">
    <property type="component" value="Unassembled WGS sequence"/>
</dbReference>
<evidence type="ECO:0000256" key="2">
    <source>
        <dbReference type="ARBA" id="ARBA00023125"/>
    </source>
</evidence>
<dbReference type="Gene3D" id="1.10.10.60">
    <property type="entry name" value="Homeodomain-like"/>
    <property type="match status" value="1"/>
</dbReference>
<dbReference type="GO" id="GO:0043565">
    <property type="term" value="F:sequence-specific DNA binding"/>
    <property type="evidence" value="ECO:0007669"/>
    <property type="project" value="InterPro"/>
</dbReference>
<keyword evidence="2" id="KW-0238">DNA-binding</keyword>
<dbReference type="InterPro" id="IPR009057">
    <property type="entry name" value="Homeodomain-like_sf"/>
</dbReference>
<dbReference type="SMART" id="SM00342">
    <property type="entry name" value="HTH_ARAC"/>
    <property type="match status" value="1"/>
</dbReference>
<dbReference type="PROSITE" id="PS01124">
    <property type="entry name" value="HTH_ARAC_FAMILY_2"/>
    <property type="match status" value="1"/>
</dbReference>
<dbReference type="SUPFAM" id="SSF46689">
    <property type="entry name" value="Homeodomain-like"/>
    <property type="match status" value="1"/>
</dbReference>
<accession>A0A4V2MMP7</accession>
<evidence type="ECO:0000256" key="1">
    <source>
        <dbReference type="ARBA" id="ARBA00023015"/>
    </source>
</evidence>
<keyword evidence="3" id="KW-0804">Transcription</keyword>
<comment type="caution">
    <text evidence="5">The sequence shown here is derived from an EMBL/GenBank/DDBJ whole genome shotgun (WGS) entry which is preliminary data.</text>
</comment>
<dbReference type="PANTHER" id="PTHR43280:SF32">
    <property type="entry name" value="TRANSCRIPTIONAL REGULATORY PROTEIN"/>
    <property type="match status" value="1"/>
</dbReference>
<evidence type="ECO:0000313" key="6">
    <source>
        <dbReference type="Proteomes" id="UP000291485"/>
    </source>
</evidence>
<evidence type="ECO:0000313" key="5">
    <source>
        <dbReference type="EMBL" id="TCD07656.1"/>
    </source>
</evidence>
<sequence>MLEVVELSSFYKNLDQSDQGNDSECGHFNIFKIEDLVLPKYRKASYTRRSFYKITLVSGQSMIHYTDRDIEVDGSAIVFTNPSIQYHWETISERQTGYMCIFTDTFFRKFGNIKDYSVFQSKDEAVLPLLPEQVLTYESLFEKMCTELEGNYKFKYDLLQCLLMEVIHEAQKTVPLMESPLSNSNAAERIATTFTELMERQFPIELTYQVIKFNSPAAFAAQLNIHVNHLNKALKAIKGFTTSQLINERILQEAKILLKGTNWTIAQIAFSLGFGEANHFSAFFKSMAKITAKTYRKLSKD</sequence>
<name>A0A4V2MMP7_9SPHI</name>
<dbReference type="OrthoDB" id="629929at2"/>
<evidence type="ECO:0000256" key="3">
    <source>
        <dbReference type="ARBA" id="ARBA00023163"/>
    </source>
</evidence>
<dbReference type="PANTHER" id="PTHR43280">
    <property type="entry name" value="ARAC-FAMILY TRANSCRIPTIONAL REGULATOR"/>
    <property type="match status" value="1"/>
</dbReference>
<organism evidence="5 6">
    <name type="scientific">Pedobacter frigidisoli</name>
    <dbReference type="NCBI Taxonomy" id="2530455"/>
    <lineage>
        <taxon>Bacteria</taxon>
        <taxon>Pseudomonadati</taxon>
        <taxon>Bacteroidota</taxon>
        <taxon>Sphingobacteriia</taxon>
        <taxon>Sphingobacteriales</taxon>
        <taxon>Sphingobacteriaceae</taxon>
        <taxon>Pedobacter</taxon>
    </lineage>
</organism>
<keyword evidence="6" id="KW-1185">Reference proteome</keyword>
<keyword evidence="1" id="KW-0805">Transcription regulation</keyword>
<dbReference type="AlphaFoldDB" id="A0A4V2MMP7"/>
<dbReference type="EMBL" id="SJSN01000010">
    <property type="protein sequence ID" value="TCD07656.1"/>
    <property type="molecule type" value="Genomic_DNA"/>
</dbReference>
<reference evidence="5 6" key="1">
    <citation type="submission" date="2019-02" db="EMBL/GenBank/DDBJ databases">
        <title>Pedobacter sp. RP-3-11 sp. nov., isolated from Arctic soil.</title>
        <authorList>
            <person name="Dahal R.H."/>
        </authorList>
    </citation>
    <scope>NUCLEOTIDE SEQUENCE [LARGE SCALE GENOMIC DNA]</scope>
    <source>
        <strain evidence="5 6">RP-3-11</strain>
    </source>
</reference>
<proteinExistence type="predicted"/>
<protein>
    <submittedName>
        <fullName evidence="5">AraC family transcriptional regulator</fullName>
    </submittedName>
</protein>
<dbReference type="GO" id="GO:0003700">
    <property type="term" value="F:DNA-binding transcription factor activity"/>
    <property type="evidence" value="ECO:0007669"/>
    <property type="project" value="InterPro"/>
</dbReference>
<feature type="domain" description="HTH araC/xylS-type" evidence="4">
    <location>
        <begin position="219"/>
        <end position="298"/>
    </location>
</feature>
<dbReference type="RefSeq" id="WP_131559856.1">
    <property type="nucleotide sequence ID" value="NZ_SJSN01000010.1"/>
</dbReference>
<gene>
    <name evidence="5" type="ORF">EZ449_14060</name>
</gene>
<dbReference type="InterPro" id="IPR018060">
    <property type="entry name" value="HTH_AraC"/>
</dbReference>
<dbReference type="Pfam" id="PF12833">
    <property type="entry name" value="HTH_18"/>
    <property type="match status" value="1"/>
</dbReference>